<organism evidence="6 7">
    <name type="scientific">Oxynema aestuarii AP17</name>
    <dbReference type="NCBI Taxonomy" id="2064643"/>
    <lineage>
        <taxon>Bacteria</taxon>
        <taxon>Bacillati</taxon>
        <taxon>Cyanobacteriota</taxon>
        <taxon>Cyanophyceae</taxon>
        <taxon>Oscillatoriophycideae</taxon>
        <taxon>Oscillatoriales</taxon>
        <taxon>Oscillatoriaceae</taxon>
        <taxon>Oxynema</taxon>
        <taxon>Oxynema aestuarii</taxon>
    </lineage>
</organism>
<reference evidence="6 7" key="1">
    <citation type="submission" date="2020-04" db="EMBL/GenBank/DDBJ databases">
        <authorList>
            <person name="Basu S."/>
            <person name="Maruthanayagam V."/>
            <person name="Chakraborty S."/>
            <person name="Pramanik A."/>
            <person name="Mukherjee J."/>
            <person name="Brink B."/>
        </authorList>
    </citation>
    <scope>NUCLEOTIDE SEQUENCE [LARGE SCALE GENOMIC DNA]</scope>
    <source>
        <strain evidence="6 7">AP17</strain>
    </source>
</reference>
<comment type="subcellular location">
    <subcellularLocation>
        <location evidence="1">Membrane</location>
        <topology evidence="1">Single-pass membrane protein</topology>
    </subcellularLocation>
</comment>
<evidence type="ECO:0000256" key="2">
    <source>
        <dbReference type="ARBA" id="ARBA00008854"/>
    </source>
</evidence>
<evidence type="ECO:0000313" key="6">
    <source>
        <dbReference type="EMBL" id="QIZ73565.1"/>
    </source>
</evidence>
<evidence type="ECO:0000313" key="7">
    <source>
        <dbReference type="Proteomes" id="UP000500857"/>
    </source>
</evidence>
<dbReference type="SUPFAM" id="SSF140478">
    <property type="entry name" value="LemA-like"/>
    <property type="match status" value="1"/>
</dbReference>
<keyword evidence="7" id="KW-1185">Reference proteome</keyword>
<gene>
    <name evidence="6" type="ORF">HCG48_02870</name>
</gene>
<name>A0A6H1U4J1_9CYAN</name>
<dbReference type="GO" id="GO:0016020">
    <property type="term" value="C:membrane"/>
    <property type="evidence" value="ECO:0007669"/>
    <property type="project" value="UniProtKB-SubCell"/>
</dbReference>
<dbReference type="KEGG" id="oxy:HCG48_02870"/>
<comment type="similarity">
    <text evidence="2">Belongs to the LemA family.</text>
</comment>
<dbReference type="Pfam" id="PF04011">
    <property type="entry name" value="LemA"/>
    <property type="match status" value="1"/>
</dbReference>
<dbReference type="InterPro" id="IPR023353">
    <property type="entry name" value="LemA-like_dom_sf"/>
</dbReference>
<dbReference type="Gene3D" id="1.20.1440.20">
    <property type="entry name" value="LemA-like domain"/>
    <property type="match status" value="1"/>
</dbReference>
<keyword evidence="5" id="KW-0472">Membrane</keyword>
<dbReference type="PANTHER" id="PTHR34478:SF2">
    <property type="entry name" value="MEMBRANE PROTEIN"/>
    <property type="match status" value="1"/>
</dbReference>
<evidence type="ECO:0000256" key="1">
    <source>
        <dbReference type="ARBA" id="ARBA00004167"/>
    </source>
</evidence>
<proteinExistence type="inferred from homology"/>
<sequence length="275" mass="31322">MSSSETPPNLPQFKLKNDGQIPEDMADEVLALASRLYTEQLNSYSLSQLMEAGSEAQIPPEFVAQAMQELQERKIREKLAQQERENVVKQSLAIAAGTLLAGSVWVGWTYNTIAASENQVAAQWAQVENQLQRRADLIPNLVEITQAYAQQERELIALLLESRQAYVNAVTPEEKQVATERVDRAIAQFRVYVRAHPQLQSSQLFSNLQYELAGTENRIATERRRYNLAVQQYNQRLSTFPNNWLNQWLGFEKKSFFEADNSAVPDVRFDAEESP</sequence>
<protein>
    <submittedName>
        <fullName evidence="6">LemA family protein</fullName>
    </submittedName>
</protein>
<keyword evidence="3" id="KW-0812">Transmembrane</keyword>
<dbReference type="PANTHER" id="PTHR34478">
    <property type="entry name" value="PROTEIN LEMA"/>
    <property type="match status" value="1"/>
</dbReference>
<keyword evidence="4" id="KW-1133">Transmembrane helix</keyword>
<dbReference type="AlphaFoldDB" id="A0A6H1U4J1"/>
<dbReference type="RefSeq" id="WP_168571711.1">
    <property type="nucleotide sequence ID" value="NZ_CP051167.1"/>
</dbReference>
<evidence type="ECO:0000256" key="3">
    <source>
        <dbReference type="ARBA" id="ARBA00022692"/>
    </source>
</evidence>
<evidence type="ECO:0000256" key="5">
    <source>
        <dbReference type="ARBA" id="ARBA00023136"/>
    </source>
</evidence>
<dbReference type="EMBL" id="CP051167">
    <property type="protein sequence ID" value="QIZ73565.1"/>
    <property type="molecule type" value="Genomic_DNA"/>
</dbReference>
<dbReference type="Proteomes" id="UP000500857">
    <property type="component" value="Chromosome"/>
</dbReference>
<dbReference type="InterPro" id="IPR007156">
    <property type="entry name" value="MamQ_LemA"/>
</dbReference>
<accession>A0A6H1U4J1</accession>
<evidence type="ECO:0000256" key="4">
    <source>
        <dbReference type="ARBA" id="ARBA00022989"/>
    </source>
</evidence>